<keyword evidence="2" id="KW-0472">Membrane</keyword>
<proteinExistence type="predicted"/>
<accession>A0AAD7D254</accession>
<name>A0AAD7D254_MYCRO</name>
<keyword evidence="2" id="KW-1133">Transmembrane helix</keyword>
<reference evidence="3" key="1">
    <citation type="submission" date="2023-03" db="EMBL/GenBank/DDBJ databases">
        <title>Massive genome expansion in bonnet fungi (Mycena s.s.) driven by repeated elements and novel gene families across ecological guilds.</title>
        <authorList>
            <consortium name="Lawrence Berkeley National Laboratory"/>
            <person name="Harder C.B."/>
            <person name="Miyauchi S."/>
            <person name="Viragh M."/>
            <person name="Kuo A."/>
            <person name="Thoen E."/>
            <person name="Andreopoulos B."/>
            <person name="Lu D."/>
            <person name="Skrede I."/>
            <person name="Drula E."/>
            <person name="Henrissat B."/>
            <person name="Morin E."/>
            <person name="Kohler A."/>
            <person name="Barry K."/>
            <person name="LaButti K."/>
            <person name="Morin E."/>
            <person name="Salamov A."/>
            <person name="Lipzen A."/>
            <person name="Mereny Z."/>
            <person name="Hegedus B."/>
            <person name="Baldrian P."/>
            <person name="Stursova M."/>
            <person name="Weitz H."/>
            <person name="Taylor A."/>
            <person name="Grigoriev I.V."/>
            <person name="Nagy L.G."/>
            <person name="Martin F."/>
            <person name="Kauserud H."/>
        </authorList>
    </citation>
    <scope>NUCLEOTIDE SEQUENCE</scope>
    <source>
        <strain evidence="3">CBHHK067</strain>
    </source>
</reference>
<feature type="transmembrane region" description="Helical" evidence="2">
    <location>
        <begin position="304"/>
        <end position="325"/>
    </location>
</feature>
<feature type="compositionally biased region" description="Polar residues" evidence="1">
    <location>
        <begin position="340"/>
        <end position="357"/>
    </location>
</feature>
<dbReference type="Proteomes" id="UP001221757">
    <property type="component" value="Unassembled WGS sequence"/>
</dbReference>
<sequence length="362" mass="41145">MGRQKRKSVRIPRESRRNLRLWAEGAREKILSLHLDDYAKAMDEGCYRPEEPILTDYDPAQSITKETLLDEDEITKLMRQAEINDRIRRWFKYRIKKLRKHRVSTGLDPTKDPFAVLLAKLSGVSSPPKARQAYQKFMPTEEDPGSWDGPKEPKAGFRAEVACAVFAKLPKEEQQVVGARAKAEADEARKAYMKVYQWRGQFHCPILRGVSEYTGLHSIIVMGGPMPKFGGEIRTVHVSYGRNSTAAAQHFPLWDKPRFNTNMLQFMTEYLKTAFSPQQCKAAALPSLVDLAQANTKSPRRRRWLIVVVFGGLFIIGLGFGFGVWRRRFRIRIGGGGAGSQPQEAQSRQGRPVNSTRTVIQL</sequence>
<feature type="region of interest" description="Disordered" evidence="1">
    <location>
        <begin position="336"/>
        <end position="357"/>
    </location>
</feature>
<keyword evidence="4" id="KW-1185">Reference proteome</keyword>
<evidence type="ECO:0000256" key="2">
    <source>
        <dbReference type="SAM" id="Phobius"/>
    </source>
</evidence>
<organism evidence="3 4">
    <name type="scientific">Mycena rosella</name>
    <name type="common">Pink bonnet</name>
    <name type="synonym">Agaricus rosellus</name>
    <dbReference type="NCBI Taxonomy" id="1033263"/>
    <lineage>
        <taxon>Eukaryota</taxon>
        <taxon>Fungi</taxon>
        <taxon>Dikarya</taxon>
        <taxon>Basidiomycota</taxon>
        <taxon>Agaricomycotina</taxon>
        <taxon>Agaricomycetes</taxon>
        <taxon>Agaricomycetidae</taxon>
        <taxon>Agaricales</taxon>
        <taxon>Marasmiineae</taxon>
        <taxon>Mycenaceae</taxon>
        <taxon>Mycena</taxon>
    </lineage>
</organism>
<feature type="non-terminal residue" evidence="3">
    <location>
        <position position="362"/>
    </location>
</feature>
<evidence type="ECO:0008006" key="5">
    <source>
        <dbReference type="Google" id="ProtNLM"/>
    </source>
</evidence>
<comment type="caution">
    <text evidence="3">The sequence shown here is derived from an EMBL/GenBank/DDBJ whole genome shotgun (WGS) entry which is preliminary data.</text>
</comment>
<evidence type="ECO:0000313" key="3">
    <source>
        <dbReference type="EMBL" id="KAJ7675302.1"/>
    </source>
</evidence>
<evidence type="ECO:0000313" key="4">
    <source>
        <dbReference type="Proteomes" id="UP001221757"/>
    </source>
</evidence>
<dbReference type="AlphaFoldDB" id="A0AAD7D254"/>
<dbReference type="EMBL" id="JARKIE010000150">
    <property type="protein sequence ID" value="KAJ7675302.1"/>
    <property type="molecule type" value="Genomic_DNA"/>
</dbReference>
<gene>
    <name evidence="3" type="ORF">B0H17DRAFT_1140376</name>
</gene>
<evidence type="ECO:0000256" key="1">
    <source>
        <dbReference type="SAM" id="MobiDB-lite"/>
    </source>
</evidence>
<protein>
    <recommendedName>
        <fullName evidence="5">Transmembrane protein</fullName>
    </recommendedName>
</protein>
<keyword evidence="2" id="KW-0812">Transmembrane</keyword>